<dbReference type="CDD" id="cd06257">
    <property type="entry name" value="DnaJ"/>
    <property type="match status" value="1"/>
</dbReference>
<dbReference type="InterPro" id="IPR050817">
    <property type="entry name" value="DjlA_DnaK_co-chaperone"/>
</dbReference>
<dbReference type="Proteomes" id="UP000827549">
    <property type="component" value="Chromosome 6"/>
</dbReference>
<feature type="domain" description="J" evidence="1">
    <location>
        <begin position="16"/>
        <end position="80"/>
    </location>
</feature>
<keyword evidence="3" id="KW-1185">Reference proteome</keyword>
<organism evidence="2 3">
    <name type="scientific">Vanrija pseudolonga</name>
    <dbReference type="NCBI Taxonomy" id="143232"/>
    <lineage>
        <taxon>Eukaryota</taxon>
        <taxon>Fungi</taxon>
        <taxon>Dikarya</taxon>
        <taxon>Basidiomycota</taxon>
        <taxon>Agaricomycotina</taxon>
        <taxon>Tremellomycetes</taxon>
        <taxon>Trichosporonales</taxon>
        <taxon>Trichosporonaceae</taxon>
        <taxon>Vanrija</taxon>
    </lineage>
</organism>
<evidence type="ECO:0000259" key="1">
    <source>
        <dbReference type="PROSITE" id="PS50076"/>
    </source>
</evidence>
<gene>
    <name evidence="2" type="primary">dnajb14</name>
    <name evidence="2" type="ORF">LOC62_06G007967</name>
</gene>
<protein>
    <submittedName>
        <fullName evidence="2">DnaJ subfamily B member 14</fullName>
    </submittedName>
</protein>
<proteinExistence type="predicted"/>
<evidence type="ECO:0000313" key="3">
    <source>
        <dbReference type="Proteomes" id="UP000827549"/>
    </source>
</evidence>
<dbReference type="Gene3D" id="1.10.287.110">
    <property type="entry name" value="DnaJ domain"/>
    <property type="match status" value="1"/>
</dbReference>
<dbReference type="AlphaFoldDB" id="A0AAF1BNJ5"/>
<dbReference type="RefSeq" id="XP_062630476.1">
    <property type="nucleotide sequence ID" value="XM_062774492.1"/>
</dbReference>
<reference evidence="2" key="1">
    <citation type="submission" date="2023-10" db="EMBL/GenBank/DDBJ databases">
        <authorList>
            <person name="Noh H."/>
        </authorList>
    </citation>
    <scope>NUCLEOTIDE SEQUENCE</scope>
    <source>
        <strain evidence="2">DUCC4014</strain>
    </source>
</reference>
<sequence>MTTSPTAPNTASAPSTHYAALELTPNATDAEIRKAYRRLALAQHPDRCSAADATERFQRLEHAYSILINPAARAKYDWELEDTCRIPRPPRRAPVAADPPPWANGGDGYGAAAMHDELERAASATRVGMPIPFLPFLALLNPALHDRVQADPSYAAMYLASQEPKFNEFRRDMFRDLMRGRR</sequence>
<dbReference type="GeneID" id="87811137"/>
<dbReference type="EMBL" id="CP086719">
    <property type="protein sequence ID" value="WOO84450.1"/>
    <property type="molecule type" value="Genomic_DNA"/>
</dbReference>
<dbReference type="PROSITE" id="PS50076">
    <property type="entry name" value="DNAJ_2"/>
    <property type="match status" value="1"/>
</dbReference>
<dbReference type="PROSITE" id="PS00636">
    <property type="entry name" value="DNAJ_1"/>
    <property type="match status" value="1"/>
</dbReference>
<evidence type="ECO:0000313" key="2">
    <source>
        <dbReference type="EMBL" id="WOO84450.1"/>
    </source>
</evidence>
<dbReference type="InterPro" id="IPR018253">
    <property type="entry name" value="DnaJ_domain_CS"/>
</dbReference>
<dbReference type="Pfam" id="PF00226">
    <property type="entry name" value="DnaJ"/>
    <property type="match status" value="1"/>
</dbReference>
<dbReference type="SMART" id="SM00271">
    <property type="entry name" value="DnaJ"/>
    <property type="match status" value="1"/>
</dbReference>
<name>A0AAF1BNJ5_9TREE</name>
<dbReference type="PRINTS" id="PR00625">
    <property type="entry name" value="JDOMAIN"/>
</dbReference>
<dbReference type="PANTHER" id="PTHR24074">
    <property type="entry name" value="CO-CHAPERONE PROTEIN DJLA"/>
    <property type="match status" value="1"/>
</dbReference>
<accession>A0AAF1BNJ5</accession>
<dbReference type="InterPro" id="IPR036869">
    <property type="entry name" value="J_dom_sf"/>
</dbReference>
<dbReference type="SUPFAM" id="SSF46565">
    <property type="entry name" value="Chaperone J-domain"/>
    <property type="match status" value="1"/>
</dbReference>
<dbReference type="InterPro" id="IPR001623">
    <property type="entry name" value="DnaJ_domain"/>
</dbReference>